<evidence type="ECO:0000256" key="11">
    <source>
        <dbReference type="SAM" id="MobiDB-lite"/>
    </source>
</evidence>
<gene>
    <name evidence="13" type="ORF">g.5578</name>
</gene>
<dbReference type="Gene3D" id="3.40.50.1820">
    <property type="entry name" value="alpha/beta hydrolase"/>
    <property type="match status" value="1"/>
</dbReference>
<keyword evidence="4" id="KW-0645">Protease</keyword>
<dbReference type="Pfam" id="PF00326">
    <property type="entry name" value="Peptidase_S9"/>
    <property type="match status" value="1"/>
</dbReference>
<dbReference type="PANTHER" id="PTHR42776">
    <property type="entry name" value="SERINE PEPTIDASE S9 FAMILY MEMBER"/>
    <property type="match status" value="1"/>
</dbReference>
<dbReference type="GO" id="GO:0006508">
    <property type="term" value="P:proteolysis"/>
    <property type="evidence" value="ECO:0007669"/>
    <property type="project" value="UniProtKB-KW"/>
</dbReference>
<comment type="similarity">
    <text evidence="9">Belongs to the peptidase S9D family.</text>
</comment>
<feature type="domain" description="Peptidase S9 prolyl oligopeptidase catalytic" evidence="12">
    <location>
        <begin position="763"/>
        <end position="914"/>
    </location>
</feature>
<keyword evidence="3" id="KW-0934">Plastid</keyword>
<dbReference type="Gene3D" id="2.120.10.30">
    <property type="entry name" value="TolB, C-terminal domain"/>
    <property type="match status" value="1"/>
</dbReference>
<dbReference type="GO" id="GO:0009570">
    <property type="term" value="C:chloroplast stroma"/>
    <property type="evidence" value="ECO:0007669"/>
    <property type="project" value="UniProtKB-SubCell"/>
</dbReference>
<feature type="region of interest" description="Disordered" evidence="11">
    <location>
        <begin position="931"/>
        <end position="960"/>
    </location>
</feature>
<organism evidence="13">
    <name type="scientific">Auxenochlorella protothecoides</name>
    <name type="common">Green microalga</name>
    <name type="synonym">Chlorella protothecoides</name>
    <dbReference type="NCBI Taxonomy" id="3075"/>
    <lineage>
        <taxon>Eukaryota</taxon>
        <taxon>Viridiplantae</taxon>
        <taxon>Chlorophyta</taxon>
        <taxon>core chlorophytes</taxon>
        <taxon>Trebouxiophyceae</taxon>
        <taxon>Chlorellales</taxon>
        <taxon>Chlorellaceae</taxon>
        <taxon>Auxenochlorella</taxon>
    </lineage>
</organism>
<feature type="non-terminal residue" evidence="13">
    <location>
        <position position="1"/>
    </location>
</feature>
<evidence type="ECO:0000256" key="9">
    <source>
        <dbReference type="ARBA" id="ARBA00060950"/>
    </source>
</evidence>
<evidence type="ECO:0000313" key="13">
    <source>
        <dbReference type="EMBL" id="JAT69180.1"/>
    </source>
</evidence>
<dbReference type="PANTHER" id="PTHR42776:SF28">
    <property type="entry name" value="GLUTAMYL ENDOPEPTIDASE, CHLOROPLASTIC-RELATED"/>
    <property type="match status" value="1"/>
</dbReference>
<evidence type="ECO:0000256" key="7">
    <source>
        <dbReference type="ARBA" id="ARBA00022946"/>
    </source>
</evidence>
<keyword evidence="7" id="KW-0809">Transit peptide</keyword>
<evidence type="ECO:0000256" key="1">
    <source>
        <dbReference type="ARBA" id="ARBA00004470"/>
    </source>
</evidence>
<protein>
    <recommendedName>
        <fullName evidence="10">Probable glutamyl endopeptidase, chloroplastic</fullName>
    </recommendedName>
</protein>
<evidence type="ECO:0000256" key="3">
    <source>
        <dbReference type="ARBA" id="ARBA00022640"/>
    </source>
</evidence>
<dbReference type="SUPFAM" id="SSF82171">
    <property type="entry name" value="DPP6 N-terminal domain-like"/>
    <property type="match status" value="1"/>
</dbReference>
<feature type="region of interest" description="Disordered" evidence="11">
    <location>
        <begin position="289"/>
        <end position="312"/>
    </location>
</feature>
<keyword evidence="2" id="KW-0150">Chloroplast</keyword>
<comment type="function">
    <text evidence="8">Serine-type protease active in vitro against the LHCII N-terminal. Cleaves its substrate on the carboxy-side of Glu residues.</text>
</comment>
<dbReference type="EMBL" id="GDKF01009442">
    <property type="protein sequence ID" value="JAT69180.1"/>
    <property type="molecule type" value="Transcribed_RNA"/>
</dbReference>
<keyword evidence="6" id="KW-0720">Serine protease</keyword>
<dbReference type="InterPro" id="IPR011042">
    <property type="entry name" value="6-blade_b-propeller_TolB-like"/>
</dbReference>
<evidence type="ECO:0000259" key="12">
    <source>
        <dbReference type="Pfam" id="PF00326"/>
    </source>
</evidence>
<evidence type="ECO:0000256" key="6">
    <source>
        <dbReference type="ARBA" id="ARBA00022825"/>
    </source>
</evidence>
<evidence type="ECO:0000256" key="2">
    <source>
        <dbReference type="ARBA" id="ARBA00022528"/>
    </source>
</evidence>
<evidence type="ECO:0000256" key="4">
    <source>
        <dbReference type="ARBA" id="ARBA00022670"/>
    </source>
</evidence>
<dbReference type="AlphaFoldDB" id="A0A1D1ZQB9"/>
<dbReference type="InterPro" id="IPR029058">
    <property type="entry name" value="AB_hydrolase_fold"/>
</dbReference>
<accession>A0A1D1ZQB9</accession>
<evidence type="ECO:0000256" key="10">
    <source>
        <dbReference type="ARBA" id="ARBA00073000"/>
    </source>
</evidence>
<name>A0A1D1ZQB9_AUXPR</name>
<evidence type="ECO:0000256" key="8">
    <source>
        <dbReference type="ARBA" id="ARBA00054431"/>
    </source>
</evidence>
<dbReference type="SUPFAM" id="SSF53474">
    <property type="entry name" value="alpha/beta-Hydrolases"/>
    <property type="match status" value="1"/>
</dbReference>
<proteinExistence type="inferred from homology"/>
<dbReference type="GO" id="GO:0004252">
    <property type="term" value="F:serine-type endopeptidase activity"/>
    <property type="evidence" value="ECO:0007669"/>
    <property type="project" value="TreeGrafter"/>
</dbReference>
<dbReference type="SUPFAM" id="SSF69304">
    <property type="entry name" value="Tricorn protease N-terminal domain"/>
    <property type="match status" value="1"/>
</dbReference>
<dbReference type="InterPro" id="IPR001375">
    <property type="entry name" value="Peptidase_S9_cat"/>
</dbReference>
<reference evidence="13" key="1">
    <citation type="submission" date="2015-08" db="EMBL/GenBank/DDBJ databases">
        <authorList>
            <person name="Babu N.S."/>
            <person name="Beckwith C.J."/>
            <person name="Beseler K.G."/>
            <person name="Brison A."/>
            <person name="Carone J.V."/>
            <person name="Caskin T.P."/>
            <person name="Diamond M."/>
            <person name="Durham M.E."/>
            <person name="Foxe J.M."/>
            <person name="Go M."/>
            <person name="Henderson B.A."/>
            <person name="Jones I.B."/>
            <person name="McGettigan J.A."/>
            <person name="Micheletti S.J."/>
            <person name="Nasrallah M.E."/>
            <person name="Ortiz D."/>
            <person name="Piller C.R."/>
            <person name="Privatt S.R."/>
            <person name="Schneider S.L."/>
            <person name="Sharp S."/>
            <person name="Smith T.C."/>
            <person name="Stanton J.D."/>
            <person name="Ullery H.E."/>
            <person name="Wilson R.J."/>
            <person name="Serrano M.G."/>
            <person name="Buck G."/>
            <person name="Lee V."/>
            <person name="Wang Y."/>
            <person name="Carvalho R."/>
            <person name="Voegtly L."/>
            <person name="Shi R."/>
            <person name="Duckworth R."/>
            <person name="Johnson A."/>
            <person name="Loviza R."/>
            <person name="Walstead R."/>
            <person name="Shah Z."/>
            <person name="Kiflezghi M."/>
            <person name="Wade K."/>
            <person name="Ball S.L."/>
            <person name="Bradley K.W."/>
            <person name="Asai D.J."/>
            <person name="Bowman C.A."/>
            <person name="Russell D.A."/>
            <person name="Pope W.H."/>
            <person name="Jacobs-Sera D."/>
            <person name="Hendrix R.W."/>
            <person name="Hatfull G.F."/>
        </authorList>
    </citation>
    <scope>NUCLEOTIDE SEQUENCE</scope>
</reference>
<sequence>RGGHCAGSCPNINRSIGWGSSAPFLPPLHGCAVTARGMNVSSSLVQRNTLPFLKSACLRMTAPLGQPRGSAAARLRQTLRMVQAGRPMAAAADNSEATPPAMAHTDASTGYMLPPPEMAAVVDAPPEPTLSFSPDRKMVLQLGRPPSNPPISELARPELKLAGLRIDPETFSRSRMSYYTDLMFTPFHDALVLPAPAADCHHPTGIPPGSWINYARWSPDSRHVALTLRSSAEGARGPLRLWTVDTESWQAREVFPGTRGLNTIFISYDWMDSDTIIAALIPEDHPTLPVKPATVGGPKVEDNSSGKKSQARTYPDLLASPHDEAVFDHLGTSQLVSVKISTGAVTRLGPSRQYTGAHASPDGRYLLVSYFHRPYSYSVPCGRFPKSIELWSADGTPLRVIADLPLAEDIPVAFDSCRQGPRHLEWRDDKPAELAWIECQDGGDPAVAAEPRDIVYTLEAGDLEAEARPLVSTNLRCGGIVWGDDALALLYESEWKSRRSIVSTFSPGSRGAAPQVLFDRNYEDAYTDPGSPALRRTRWSTYVLARLDGARRLLLQGSGAGPTGSRPFLDVLEVDSKATRRLWQSSPPFFETTSTILSDEDERTITLDGLRILATRESEREPPQFYIKSFANDGRDISERCISAFPHPYPTLKGLSQEIVRYKRDDGVELNATLYLPPGYDKDRDGPLPCLLWAYPREYKDKAAAGQLRRSPHHFSAVGASSPLIFLTRGWAVLDGPGFPIVAEGDEEPNDTFLEQLTASARAAVEEVVRRGVAHPSAVAIAGHSYGAFMAANLLAHAPDLFACGVGRSGAYNRTLTPFSFQQEQRTLWEVPETYLKMSPFMHADKVRRPLLLIHGADDNNTGTFTLQSERFYAALKGHGCVTRLVVLPHESHGYRARESVMHALYEMNAWLDRFCRSALEGQRGAAGMVAGEDRAGEQKQGAAERSGDALVAAAAERDT</sequence>
<keyword evidence="5" id="KW-0378">Hydrolase</keyword>
<dbReference type="FunFam" id="3.40.50.1820:FF:000049">
    <property type="entry name" value="probable glutamyl endopeptidase, chloroplastic"/>
    <property type="match status" value="1"/>
</dbReference>
<comment type="subcellular location">
    <subcellularLocation>
        <location evidence="1">Plastid</location>
        <location evidence="1">Chloroplast stroma</location>
    </subcellularLocation>
</comment>
<evidence type="ECO:0000256" key="5">
    <source>
        <dbReference type="ARBA" id="ARBA00022801"/>
    </source>
</evidence>